<dbReference type="InterPro" id="IPR017441">
    <property type="entry name" value="Protein_kinase_ATP_BS"/>
</dbReference>
<dbReference type="FunFam" id="1.10.510.10:FF:000078">
    <property type="entry name" value="Serine/threonine-protein kinase PRP4 homolog"/>
    <property type="match status" value="1"/>
</dbReference>
<comment type="similarity">
    <text evidence="7">Belongs to the protein kinase superfamily. CMGC Ser/Thr protein kinase family.</text>
</comment>
<keyword evidence="12" id="KW-1185">Reference proteome</keyword>
<evidence type="ECO:0000256" key="4">
    <source>
        <dbReference type="ARBA" id="ARBA00022741"/>
    </source>
</evidence>
<dbReference type="InterPro" id="IPR050494">
    <property type="entry name" value="Ser_Thr_dual-spec_kinase"/>
</dbReference>
<dbReference type="SUPFAM" id="SSF56112">
    <property type="entry name" value="Protein kinase-like (PK-like)"/>
    <property type="match status" value="1"/>
</dbReference>
<keyword evidence="3" id="KW-0808">Transferase</keyword>
<proteinExistence type="inferred from homology"/>
<dbReference type="PANTHER" id="PTHR24058:SF103">
    <property type="entry name" value="SERINE_THREONINE-PROTEIN KINASE PRP4 HOMOLOG"/>
    <property type="match status" value="1"/>
</dbReference>
<dbReference type="Gene3D" id="3.30.200.20">
    <property type="entry name" value="Phosphorylase Kinase, domain 1"/>
    <property type="match status" value="1"/>
</dbReference>
<evidence type="ECO:0000256" key="6">
    <source>
        <dbReference type="ARBA" id="ARBA00022840"/>
    </source>
</evidence>
<feature type="region of interest" description="Disordered" evidence="9">
    <location>
        <begin position="194"/>
        <end position="226"/>
    </location>
</feature>
<gene>
    <name evidence="11" type="ORF">MKW98_004182</name>
</gene>
<evidence type="ECO:0000259" key="10">
    <source>
        <dbReference type="PROSITE" id="PS50011"/>
    </source>
</evidence>
<dbReference type="SMART" id="SM00220">
    <property type="entry name" value="S_TKc"/>
    <property type="match status" value="1"/>
</dbReference>
<evidence type="ECO:0000256" key="7">
    <source>
        <dbReference type="ARBA" id="ARBA00023596"/>
    </source>
</evidence>
<keyword evidence="2" id="KW-0723">Serine/threonine-protein kinase</keyword>
<keyword evidence="6 8" id="KW-0067">ATP-binding</keyword>
<reference evidence="11" key="1">
    <citation type="submission" date="2022-04" db="EMBL/GenBank/DDBJ databases">
        <title>A functionally conserved STORR gene fusion in Papaver species that diverged 16.8 million years ago.</title>
        <authorList>
            <person name="Catania T."/>
        </authorList>
    </citation>
    <scope>NUCLEOTIDE SEQUENCE</scope>
    <source>
        <strain evidence="11">S-188037</strain>
    </source>
</reference>
<keyword evidence="4 8" id="KW-0547">Nucleotide-binding</keyword>
<dbReference type="PROSITE" id="PS00108">
    <property type="entry name" value="PROTEIN_KINASE_ST"/>
    <property type="match status" value="1"/>
</dbReference>
<dbReference type="InterPro" id="IPR000719">
    <property type="entry name" value="Prot_kinase_dom"/>
</dbReference>
<dbReference type="PANTHER" id="PTHR24058">
    <property type="entry name" value="DUAL SPECIFICITY PROTEIN KINASE"/>
    <property type="match status" value="1"/>
</dbReference>
<evidence type="ECO:0000313" key="12">
    <source>
        <dbReference type="Proteomes" id="UP001202328"/>
    </source>
</evidence>
<dbReference type="InterPro" id="IPR008271">
    <property type="entry name" value="Ser/Thr_kinase_AS"/>
</dbReference>
<dbReference type="EMBL" id="JAJJMB010004170">
    <property type="protein sequence ID" value="KAI3943677.1"/>
    <property type="molecule type" value="Genomic_DNA"/>
</dbReference>
<dbReference type="EC" id="2.7.11.1" evidence="1"/>
<comment type="caution">
    <text evidence="11">The sequence shown here is derived from an EMBL/GenBank/DDBJ whole genome shotgun (WGS) entry which is preliminary data.</text>
</comment>
<feature type="compositionally biased region" description="Acidic residues" evidence="9">
    <location>
        <begin position="23"/>
        <end position="37"/>
    </location>
</feature>
<evidence type="ECO:0000256" key="2">
    <source>
        <dbReference type="ARBA" id="ARBA00022527"/>
    </source>
</evidence>
<dbReference type="GO" id="GO:0005524">
    <property type="term" value="F:ATP binding"/>
    <property type="evidence" value="ECO:0007669"/>
    <property type="project" value="UniProtKB-UniRule"/>
</dbReference>
<dbReference type="PROSITE" id="PS00107">
    <property type="entry name" value="PROTEIN_KINASE_ATP"/>
    <property type="match status" value="1"/>
</dbReference>
<evidence type="ECO:0000256" key="5">
    <source>
        <dbReference type="ARBA" id="ARBA00022777"/>
    </source>
</evidence>
<feature type="domain" description="Protein kinase" evidence="10">
    <location>
        <begin position="241"/>
        <end position="547"/>
    </location>
</feature>
<evidence type="ECO:0000313" key="11">
    <source>
        <dbReference type="EMBL" id="KAI3943677.1"/>
    </source>
</evidence>
<dbReference type="Proteomes" id="UP001202328">
    <property type="component" value="Unassembled WGS sequence"/>
</dbReference>
<dbReference type="InterPro" id="IPR011009">
    <property type="entry name" value="Kinase-like_dom_sf"/>
</dbReference>
<protein>
    <recommendedName>
        <fullName evidence="1">non-specific serine/threonine protein kinase</fullName>
        <ecNumber evidence="1">2.7.11.1</ecNumber>
    </recommendedName>
</protein>
<dbReference type="Pfam" id="PF00069">
    <property type="entry name" value="Pkinase"/>
    <property type="match status" value="1"/>
</dbReference>
<sequence>MARHEFDARHHKQHGRHSQSRIDDDEEEGEILGEEEDQYLREWHGSGDIRERERRGCRGMDWNRDMESRDKKDIRHPEHEELEHCDEGTIYAEKDVACEETVKPKLSEMEEEENIDRVEESRKRRQAILEKYKCKKLELQNQVQPQSEVPVKEEASLPVDKVLGDSSLTISTVPELLDWKSPVQNIMSVSEKTQDAEGLDGGALKGKGDGLQVKRNGPNDNWDNDDGHYDCKAKDVLGSRYEVAARLGSGVSSTVVSAKDLNAGKHDPKEVAIKIIHSNDILSKAGQLELEILKKLAGADPEDRRHCVRLLSSFKHRNHLCLVIDFRLKTHSTGLKLTAVRAYAKHLFISLKHLKECGVLHCDIKPDNVLVNKATNSLKVCDFGVSMFAGKNEITPYLVSRFYRAPEVLLGLPYDHPVDIWYVGCCLYWLYSGKYLFPGRSNNDMLRLHMELKGPFPRKMLRKGAFTHQHFDQNHNFVSIEEDPFTKKAIKRVILDIKPKYICTRITGSRGEDPKMLTNFKDLLDKLFVLDPDKRMTVAQALVHPFISANWTKN</sequence>
<dbReference type="AlphaFoldDB" id="A0AAD4XSG7"/>
<dbReference type="Gene3D" id="1.10.510.10">
    <property type="entry name" value="Transferase(Phosphotransferase) domain 1"/>
    <property type="match status" value="1"/>
</dbReference>
<evidence type="ECO:0000256" key="9">
    <source>
        <dbReference type="SAM" id="MobiDB-lite"/>
    </source>
</evidence>
<feature type="binding site" evidence="8">
    <location>
        <position position="274"/>
    </location>
    <ligand>
        <name>ATP</name>
        <dbReference type="ChEBI" id="CHEBI:30616"/>
    </ligand>
</feature>
<feature type="region of interest" description="Disordered" evidence="9">
    <location>
        <begin position="1"/>
        <end position="45"/>
    </location>
</feature>
<accession>A0AAD4XSG7</accession>
<keyword evidence="5" id="KW-0418">Kinase</keyword>
<organism evidence="11 12">
    <name type="scientific">Papaver atlanticum</name>
    <dbReference type="NCBI Taxonomy" id="357466"/>
    <lineage>
        <taxon>Eukaryota</taxon>
        <taxon>Viridiplantae</taxon>
        <taxon>Streptophyta</taxon>
        <taxon>Embryophyta</taxon>
        <taxon>Tracheophyta</taxon>
        <taxon>Spermatophyta</taxon>
        <taxon>Magnoliopsida</taxon>
        <taxon>Ranunculales</taxon>
        <taxon>Papaveraceae</taxon>
        <taxon>Papaveroideae</taxon>
        <taxon>Papaver</taxon>
    </lineage>
</organism>
<feature type="compositionally biased region" description="Basic residues" evidence="9">
    <location>
        <begin position="9"/>
        <end position="19"/>
    </location>
</feature>
<evidence type="ECO:0000256" key="3">
    <source>
        <dbReference type="ARBA" id="ARBA00022679"/>
    </source>
</evidence>
<evidence type="ECO:0000256" key="8">
    <source>
        <dbReference type="PROSITE-ProRule" id="PRU10141"/>
    </source>
</evidence>
<name>A0AAD4XSG7_9MAGN</name>
<dbReference type="GO" id="GO:0004674">
    <property type="term" value="F:protein serine/threonine kinase activity"/>
    <property type="evidence" value="ECO:0007669"/>
    <property type="project" value="UniProtKB-KW"/>
</dbReference>
<dbReference type="PROSITE" id="PS50011">
    <property type="entry name" value="PROTEIN_KINASE_DOM"/>
    <property type="match status" value="1"/>
</dbReference>
<evidence type="ECO:0000256" key="1">
    <source>
        <dbReference type="ARBA" id="ARBA00012513"/>
    </source>
</evidence>